<proteinExistence type="predicted"/>
<keyword evidence="1" id="KW-0479">Metal-binding</keyword>
<feature type="binding site" evidence="1">
    <location>
        <position position="7"/>
    </location>
    <ligand>
        <name>a divalent metal cation</name>
        <dbReference type="ChEBI" id="CHEBI:60240"/>
        <label>1</label>
    </ligand>
</feature>
<dbReference type="GO" id="GO:0016788">
    <property type="term" value="F:hydrolase activity, acting on ester bonds"/>
    <property type="evidence" value="ECO:0007669"/>
    <property type="project" value="InterPro"/>
</dbReference>
<keyword evidence="2" id="KW-0378">Hydrolase</keyword>
<protein>
    <submittedName>
        <fullName evidence="2">Hydrolase, TatD family</fullName>
        <ecNumber evidence="2">3.1.21.-</ecNumber>
    </submittedName>
</protein>
<organism evidence="2 3">
    <name type="scientific">candidate division WS6 bacterium 36_33</name>
    <dbReference type="NCBI Taxonomy" id="1641388"/>
    <lineage>
        <taxon>Bacteria</taxon>
        <taxon>Candidatus Dojkabacteria</taxon>
    </lineage>
</organism>
<dbReference type="EC" id="3.1.21.-" evidence="2"/>
<feature type="binding site" evidence="1">
    <location>
        <position position="235"/>
    </location>
    <ligand>
        <name>a divalent metal cation</name>
        <dbReference type="ChEBI" id="CHEBI:60240"/>
        <label>1</label>
    </ligand>
</feature>
<dbReference type="PANTHER" id="PTHR46124:SF2">
    <property type="entry name" value="D-AMINOACYL-TRNA DEACYLASE"/>
    <property type="match status" value="1"/>
</dbReference>
<dbReference type="SUPFAM" id="SSF51556">
    <property type="entry name" value="Metallo-dependent hydrolases"/>
    <property type="match status" value="1"/>
</dbReference>
<feature type="binding site" evidence="1">
    <location>
        <position position="107"/>
    </location>
    <ligand>
        <name>a divalent metal cation</name>
        <dbReference type="ChEBI" id="CHEBI:60240"/>
        <label>1</label>
    </ligand>
</feature>
<dbReference type="PANTHER" id="PTHR46124">
    <property type="entry name" value="D-AMINOACYL-TRNA DEACYLASE"/>
    <property type="match status" value="1"/>
</dbReference>
<reference evidence="3" key="1">
    <citation type="journal article" date="2015" name="MBio">
        <title>Genome-Resolved Metagenomic Analysis Reveals Roles for Candidate Phyla and Other Microbial Community Members in Biogeochemical Transformations in Oil Reservoirs.</title>
        <authorList>
            <person name="Hu P."/>
            <person name="Tom L."/>
            <person name="Singh A."/>
            <person name="Thomas B.C."/>
            <person name="Baker B.J."/>
            <person name="Piceno Y.M."/>
            <person name="Andersen G.L."/>
            <person name="Banfield J.F."/>
        </authorList>
    </citation>
    <scope>NUCLEOTIDE SEQUENCE [LARGE SCALE GENOMIC DNA]</scope>
</reference>
<dbReference type="EMBL" id="LGGI01000044">
    <property type="protein sequence ID" value="KUK67068.1"/>
    <property type="molecule type" value="Genomic_DNA"/>
</dbReference>
<feature type="binding site" evidence="1">
    <location>
        <position position="5"/>
    </location>
    <ligand>
        <name>a divalent metal cation</name>
        <dbReference type="ChEBI" id="CHEBI:60240"/>
        <label>1</label>
    </ligand>
</feature>
<dbReference type="Pfam" id="PF01026">
    <property type="entry name" value="TatD_DNase"/>
    <property type="match status" value="1"/>
</dbReference>
<dbReference type="PATRIC" id="fig|1641388.3.peg.331"/>
<accession>A0A101GYL0</accession>
<gene>
    <name evidence="2" type="ORF">XD87_0350</name>
</gene>
<feature type="binding site" evidence="1">
    <location>
        <position position="154"/>
    </location>
    <ligand>
        <name>a divalent metal cation</name>
        <dbReference type="ChEBI" id="CHEBI:60240"/>
        <label>2</label>
    </ligand>
</feature>
<dbReference type="AlphaFoldDB" id="A0A101GYL0"/>
<dbReference type="PIRSF" id="PIRSF005902">
    <property type="entry name" value="DNase_TatD"/>
    <property type="match status" value="1"/>
</dbReference>
<dbReference type="CDD" id="cd01310">
    <property type="entry name" value="TatD_DNAse"/>
    <property type="match status" value="1"/>
</dbReference>
<dbReference type="Proteomes" id="UP000053469">
    <property type="component" value="Unassembled WGS sequence"/>
</dbReference>
<evidence type="ECO:0000313" key="2">
    <source>
        <dbReference type="EMBL" id="KUK67068.1"/>
    </source>
</evidence>
<evidence type="ECO:0000313" key="3">
    <source>
        <dbReference type="Proteomes" id="UP000053469"/>
    </source>
</evidence>
<feature type="binding site" evidence="1">
    <location>
        <position position="185"/>
    </location>
    <ligand>
        <name>a divalent metal cation</name>
        <dbReference type="ChEBI" id="CHEBI:60240"/>
        <label>2</label>
    </ligand>
</feature>
<sequence length="292" mass="33191">MHDAHIHLAMDPLKSNLAKIIDTFLEKDGKYILTQSTDLEDIETSLEIGEQYPNTIGVALGLHPTFFEENTIEKGHSNNVFEESKKLLNKFTTILEKNIPYITAIGETGLDYYQIGLQKDLTSNIKKELKDIQKESFRRHVQIAVENNLPLSIHARDINGSNECVEDVIRIVAEEGKCLARGCFHSYTGDIKYLQPILDLGFCIGFNAIITYKSGEDVRVILKKTPLDRIIFETDGPFLPPQSVRKNKKIKNKFAQPGDVKEIIEVAAKVKNISPEELEKETDKNYERIFLK</sequence>
<dbReference type="InterPro" id="IPR001130">
    <property type="entry name" value="TatD-like"/>
</dbReference>
<dbReference type="GO" id="GO:0046872">
    <property type="term" value="F:metal ion binding"/>
    <property type="evidence" value="ECO:0007669"/>
    <property type="project" value="UniProtKB-KW"/>
</dbReference>
<comment type="caution">
    <text evidence="2">The sequence shown here is derived from an EMBL/GenBank/DDBJ whole genome shotgun (WGS) entry which is preliminary data.</text>
</comment>
<dbReference type="InterPro" id="IPR032466">
    <property type="entry name" value="Metal_Hydrolase"/>
</dbReference>
<dbReference type="Gene3D" id="3.20.20.140">
    <property type="entry name" value="Metal-dependent hydrolases"/>
    <property type="match status" value="1"/>
</dbReference>
<name>A0A101GYL0_9BACT</name>
<evidence type="ECO:0000256" key="1">
    <source>
        <dbReference type="PIRSR" id="PIRSR005902-1"/>
    </source>
</evidence>